<accession>A0ABP9V8D5</accession>
<evidence type="ECO:0000313" key="1">
    <source>
        <dbReference type="EMBL" id="GAA5500435.1"/>
    </source>
</evidence>
<proteinExistence type="predicted"/>
<sequence>MTVSMSSEGYFRDRVSDVNLTGQDLLDFLQSLTADQLAVPVLLGIGSEGIVTCLEKVHIERGYIMLEQCRE</sequence>
<dbReference type="Proteomes" id="UP001458946">
    <property type="component" value="Unassembled WGS sequence"/>
</dbReference>
<dbReference type="RefSeq" id="WP_353540419.1">
    <property type="nucleotide sequence ID" value="NZ_BAABRN010000001.1"/>
</dbReference>
<reference evidence="1 2" key="1">
    <citation type="submission" date="2024-02" db="EMBL/GenBank/DDBJ databases">
        <title>Deinococcus xinjiangensis NBRC 107630.</title>
        <authorList>
            <person name="Ichikawa N."/>
            <person name="Katano-Makiyama Y."/>
            <person name="Hidaka K."/>
        </authorList>
    </citation>
    <scope>NUCLEOTIDE SEQUENCE [LARGE SCALE GENOMIC DNA]</scope>
    <source>
        <strain evidence="1 2">NBRC 107630</strain>
    </source>
</reference>
<keyword evidence="2" id="KW-1185">Reference proteome</keyword>
<protein>
    <submittedName>
        <fullName evidence="1">Uncharacterized protein</fullName>
    </submittedName>
</protein>
<dbReference type="EMBL" id="BAABRN010000001">
    <property type="protein sequence ID" value="GAA5500435.1"/>
    <property type="molecule type" value="Genomic_DNA"/>
</dbReference>
<comment type="caution">
    <text evidence="1">The sequence shown here is derived from an EMBL/GenBank/DDBJ whole genome shotgun (WGS) entry which is preliminary data.</text>
</comment>
<organism evidence="1 2">
    <name type="scientific">Deinococcus xinjiangensis</name>
    <dbReference type="NCBI Taxonomy" id="457454"/>
    <lineage>
        <taxon>Bacteria</taxon>
        <taxon>Thermotogati</taxon>
        <taxon>Deinococcota</taxon>
        <taxon>Deinococci</taxon>
        <taxon>Deinococcales</taxon>
        <taxon>Deinococcaceae</taxon>
        <taxon>Deinococcus</taxon>
    </lineage>
</organism>
<gene>
    <name evidence="1" type="ORF">Dxin01_00156</name>
</gene>
<evidence type="ECO:0000313" key="2">
    <source>
        <dbReference type="Proteomes" id="UP001458946"/>
    </source>
</evidence>
<name>A0ABP9V8D5_9DEIO</name>